<dbReference type="Pfam" id="PF00400">
    <property type="entry name" value="WD40"/>
    <property type="match status" value="12"/>
</dbReference>
<dbReference type="PANTHER" id="PTHR19879">
    <property type="entry name" value="TRANSCRIPTION INITIATION FACTOR TFIID"/>
    <property type="match status" value="1"/>
</dbReference>
<dbReference type="RefSeq" id="WP_069967734.1">
    <property type="nucleotide sequence ID" value="NZ_CM124774.1"/>
</dbReference>
<name>A0A1E5QJD4_9CYAN</name>
<evidence type="ECO:0000256" key="2">
    <source>
        <dbReference type="ARBA" id="ARBA00022737"/>
    </source>
</evidence>
<dbReference type="SUPFAM" id="SSF50998">
    <property type="entry name" value="Quinoprotein alcohol dehydrogenase-like"/>
    <property type="match status" value="1"/>
</dbReference>
<organism evidence="5">
    <name type="scientific">Desertifilum tharense IPPAS B-1220</name>
    <dbReference type="NCBI Taxonomy" id="1781255"/>
    <lineage>
        <taxon>Bacteria</taxon>
        <taxon>Bacillati</taxon>
        <taxon>Cyanobacteriota</taxon>
        <taxon>Cyanophyceae</taxon>
        <taxon>Desertifilales</taxon>
        <taxon>Desertifilaceae</taxon>
        <taxon>Desertifilum</taxon>
    </lineage>
</organism>
<dbReference type="PANTHER" id="PTHR19879:SF9">
    <property type="entry name" value="TRANSCRIPTION INITIATION FACTOR TFIID SUBUNIT 5"/>
    <property type="match status" value="1"/>
</dbReference>
<dbReference type="InterPro" id="IPR036322">
    <property type="entry name" value="WD40_repeat_dom_sf"/>
</dbReference>
<dbReference type="PROSITE" id="PS50294">
    <property type="entry name" value="WD_REPEATS_REGION"/>
    <property type="match status" value="11"/>
</dbReference>
<feature type="repeat" description="WD" evidence="3">
    <location>
        <begin position="1098"/>
        <end position="1132"/>
    </location>
</feature>
<dbReference type="Gene3D" id="2.130.10.10">
    <property type="entry name" value="YVTN repeat-like/Quinoprotein amine dehydrogenase"/>
    <property type="match status" value="4"/>
</dbReference>
<dbReference type="SUPFAM" id="SSF50978">
    <property type="entry name" value="WD40 repeat-like"/>
    <property type="match status" value="1"/>
</dbReference>
<dbReference type="PROSITE" id="PS50082">
    <property type="entry name" value="WD_REPEATS_2"/>
    <property type="match status" value="12"/>
</dbReference>
<feature type="repeat" description="WD" evidence="3">
    <location>
        <begin position="800"/>
        <end position="835"/>
    </location>
</feature>
<feature type="coiled-coil region" evidence="4">
    <location>
        <begin position="418"/>
        <end position="452"/>
    </location>
</feature>
<dbReference type="PRINTS" id="PR00320">
    <property type="entry name" value="GPROTEINBRPT"/>
</dbReference>
<dbReference type="OrthoDB" id="434800at2"/>
<reference evidence="5" key="1">
    <citation type="submission" date="2016-09" db="EMBL/GenBank/DDBJ databases">
        <title>Draft genome of thermotolerant cyanobacterium Desertifilum sp. strain IPPAS B-1220.</title>
        <authorList>
            <person name="Sinetova M.A."/>
            <person name="Bolakhan K."/>
            <person name="Zayadan B.K."/>
            <person name="Mironov K.S."/>
            <person name="Ustinova V."/>
            <person name="Kupriyanova E.V."/>
            <person name="Sidorov R.A."/>
            <person name="Skrypnik A.N."/>
            <person name="Gogoleva N.E."/>
            <person name="Gogolev Y.V."/>
            <person name="Los D.A."/>
        </authorList>
    </citation>
    <scope>NUCLEOTIDE SEQUENCE [LARGE SCALE GENOMIC DNA]</scope>
    <source>
        <strain evidence="5">IPPAS B-1220</strain>
    </source>
</reference>
<dbReference type="STRING" id="1781255.BH720_13490"/>
<feature type="repeat" description="WD" evidence="3">
    <location>
        <begin position="677"/>
        <end position="709"/>
    </location>
</feature>
<dbReference type="AlphaFoldDB" id="A0A1E5QJD4"/>
<comment type="caution">
    <text evidence="5">The sequence shown here is derived from an EMBL/GenBank/DDBJ whole genome shotgun (WGS) entry which is preliminary data.</text>
</comment>
<dbReference type="SUPFAM" id="SSF52540">
    <property type="entry name" value="P-loop containing nucleoside triphosphate hydrolases"/>
    <property type="match status" value="1"/>
</dbReference>
<feature type="repeat" description="WD" evidence="3">
    <location>
        <begin position="636"/>
        <end position="667"/>
    </location>
</feature>
<dbReference type="InterPro" id="IPR027417">
    <property type="entry name" value="P-loop_NTPase"/>
</dbReference>
<evidence type="ECO:0000256" key="3">
    <source>
        <dbReference type="PROSITE-ProRule" id="PRU00221"/>
    </source>
</evidence>
<sequence length="1178" mass="130591">MLLSSHSTYQVGGSLHSSDPTYVERAADRELFDALLQGEFCYVFNSRQMGKSSLRVKTAERLQQVGVRCATIDLSGIGTQQITVEQWYAAIAGFLSKRFSLPINISQWWRSQTHLSSVARLGELVDKVLLVEIQQPIAIFIDEIDTILSLQFSTDDFFALIRAFYNYRADNPTYSRLTFALFGVTTPSDLISDKTRTPFNIGRAIALQGFQPEDATPLLKGLEKYYLNAPDVLNRIFDWTGGQPFLTQKLCQLVLAQIGEETSVNLSQGQIDQIVQTCILENWEAQDEPEHLKTIRDRLLFDEQKAGRILGLYQQVLETRVLANDSPTQTALLLSGLVEKYSGYLRIKNPIYQTVFNREWLAQQLDALRPYSQLFNAWLASQCQDESRLLRGQALQEVLDWTQRQSLSDLDYRYLAASQEMERREVQKTLEMERLREAEVRLALEQKSAQRQRQLLKLLSVALAATAGLGGMTLYAYHRTTLAYSQAAASEVEAIAAASQGSFASYQRLDALVQAIQARRKFQNLKQLNPTLQARLDQTTHQVLETAVYGADEMNRLEHIGGLSVDFSPDGQLLATTGSDRTLKLWQRDGQLVNSFSHEATLYRAKFSPDGQTIAAVGLDGTVPVWRLDGTRQTTLVGHTAAIWDVAFSPDGQTLATASSDRTIKLWRADGTLVQTLSGHQSAVWSVAFSPDGQLLASASLDNTIKLWKREGRLIRTLDNGNAAVWTVAFSPDGQRIASGAADNLVKLWSREGELLQTLEGHSAEVQNVTFSPDGKAIASASADKTIKLWNLDGVLKRTLREHRAVIRVVRFSPDGQVLASASDEGIVKLWNLSTPLSKALADRSDVLWRVAYIPDGNRSRIITVSRQTVKLWNEDGSFIQALPLASTPFYTVAFDSSTQTLAIAGASGDISLLNLNNEQISTLRSHKAAIYGLAYSPDGQFLVSAGDDRTLKLWQRQESGEFVLLQTLPAHEGRIWDVAFSPDGQRIATASLDGTAKLWRWQQPNSLAETPDIVLEGHTSEIWGIAFSPDNQKIATAGREGELRLWNSQGQLLRTLEASKMGLTRVAFSPDGQQVAVGVLDNTVKLWSVEGTLLSTLSGHASGVLSVAFSPDGKTLVSGGYDRTAIVWNLEAILKLNLLEYSCNWVGDYLKTTPEISLADRALCNLRPSRTLNRPAE</sequence>
<dbReference type="InterPro" id="IPR019775">
    <property type="entry name" value="WD40_repeat_CS"/>
</dbReference>
<feature type="repeat" description="WD" evidence="3">
    <location>
        <begin position="564"/>
        <end position="587"/>
    </location>
</feature>
<dbReference type="InterPro" id="IPR020472">
    <property type="entry name" value="WD40_PAC1"/>
</dbReference>
<dbReference type="Pfam" id="PF14516">
    <property type="entry name" value="AAA_35"/>
    <property type="match status" value="1"/>
</dbReference>
<protein>
    <submittedName>
        <fullName evidence="5">Uncharacterized protein</fullName>
    </submittedName>
</protein>
<feature type="repeat" description="WD" evidence="3">
    <location>
        <begin position="759"/>
        <end position="793"/>
    </location>
</feature>
<feature type="repeat" description="WD" evidence="3">
    <location>
        <begin position="1057"/>
        <end position="1091"/>
    </location>
</feature>
<dbReference type="SMART" id="SM00320">
    <property type="entry name" value="WD40"/>
    <property type="match status" value="14"/>
</dbReference>
<evidence type="ECO:0000256" key="4">
    <source>
        <dbReference type="SAM" id="Coils"/>
    </source>
</evidence>
<dbReference type="InterPro" id="IPR015943">
    <property type="entry name" value="WD40/YVTN_repeat-like_dom_sf"/>
</dbReference>
<dbReference type="Gene3D" id="3.40.50.300">
    <property type="entry name" value="P-loop containing nucleotide triphosphate hydrolases"/>
    <property type="match status" value="1"/>
</dbReference>
<accession>A0A1E5QJD4</accession>
<dbReference type="EMBL" id="MJGC01000063">
    <property type="protein sequence ID" value="OEJ74677.1"/>
    <property type="molecule type" value="Genomic_DNA"/>
</dbReference>
<keyword evidence="2" id="KW-0677">Repeat</keyword>
<feature type="repeat" description="WD" evidence="3">
    <location>
        <begin position="595"/>
        <end position="636"/>
    </location>
</feature>
<dbReference type="InterPro" id="IPR011047">
    <property type="entry name" value="Quinoprotein_ADH-like_sf"/>
</dbReference>
<dbReference type="PROSITE" id="PS00678">
    <property type="entry name" value="WD_REPEATS_1"/>
    <property type="match status" value="2"/>
</dbReference>
<feature type="repeat" description="WD" evidence="3">
    <location>
        <begin position="718"/>
        <end position="750"/>
    </location>
</feature>
<feature type="repeat" description="WD" evidence="3">
    <location>
        <begin position="1016"/>
        <end position="1048"/>
    </location>
</feature>
<feature type="repeat" description="WD" evidence="3">
    <location>
        <begin position="969"/>
        <end position="1010"/>
    </location>
</feature>
<dbReference type="CDD" id="cd00200">
    <property type="entry name" value="WD40"/>
    <property type="match status" value="2"/>
</dbReference>
<proteinExistence type="predicted"/>
<keyword evidence="4" id="KW-0175">Coiled coil</keyword>
<evidence type="ECO:0000313" key="5">
    <source>
        <dbReference type="EMBL" id="OEJ74677.1"/>
    </source>
</evidence>
<keyword evidence="1 3" id="KW-0853">WD repeat</keyword>
<gene>
    <name evidence="5" type="ORF">BH720_13490</name>
</gene>
<feature type="repeat" description="WD" evidence="3">
    <location>
        <begin position="924"/>
        <end position="956"/>
    </location>
</feature>
<dbReference type="InterPro" id="IPR001680">
    <property type="entry name" value="WD40_rpt"/>
</dbReference>
<evidence type="ECO:0000256" key="1">
    <source>
        <dbReference type="ARBA" id="ARBA00022574"/>
    </source>
</evidence>